<dbReference type="Proteomes" id="UP001597371">
    <property type="component" value="Unassembled WGS sequence"/>
</dbReference>
<keyword evidence="2" id="KW-1185">Reference proteome</keyword>
<dbReference type="EMBL" id="JBHUIJ010000002">
    <property type="protein sequence ID" value="MFD2235912.1"/>
    <property type="molecule type" value="Genomic_DNA"/>
</dbReference>
<dbReference type="RefSeq" id="WP_209736140.1">
    <property type="nucleotide sequence ID" value="NZ_CP072611.1"/>
</dbReference>
<gene>
    <name evidence="1" type="ORF">ACFSKQ_00350</name>
</gene>
<organism evidence="1 2">
    <name type="scientific">Aureimonas populi</name>
    <dbReference type="NCBI Taxonomy" id="1701758"/>
    <lineage>
        <taxon>Bacteria</taxon>
        <taxon>Pseudomonadati</taxon>
        <taxon>Pseudomonadota</taxon>
        <taxon>Alphaproteobacteria</taxon>
        <taxon>Hyphomicrobiales</taxon>
        <taxon>Aurantimonadaceae</taxon>
        <taxon>Aureimonas</taxon>
    </lineage>
</organism>
<sequence>MSEHKVVTREERVGDLLGHVYDALVLARMVHADEATIKHLRAAAERLEERAVEGSGSPAIHH</sequence>
<accession>A0ABW5CH15</accession>
<evidence type="ECO:0008006" key="3">
    <source>
        <dbReference type="Google" id="ProtNLM"/>
    </source>
</evidence>
<evidence type="ECO:0000313" key="2">
    <source>
        <dbReference type="Proteomes" id="UP001597371"/>
    </source>
</evidence>
<proteinExistence type="predicted"/>
<comment type="caution">
    <text evidence="1">The sequence shown here is derived from an EMBL/GenBank/DDBJ whole genome shotgun (WGS) entry which is preliminary data.</text>
</comment>
<evidence type="ECO:0000313" key="1">
    <source>
        <dbReference type="EMBL" id="MFD2235912.1"/>
    </source>
</evidence>
<protein>
    <recommendedName>
        <fullName evidence="3">DUF2783 domain-containing protein</fullName>
    </recommendedName>
</protein>
<reference evidence="2" key="1">
    <citation type="journal article" date="2019" name="Int. J. Syst. Evol. Microbiol.">
        <title>The Global Catalogue of Microorganisms (GCM) 10K type strain sequencing project: providing services to taxonomists for standard genome sequencing and annotation.</title>
        <authorList>
            <consortium name="The Broad Institute Genomics Platform"/>
            <consortium name="The Broad Institute Genome Sequencing Center for Infectious Disease"/>
            <person name="Wu L."/>
            <person name="Ma J."/>
        </authorList>
    </citation>
    <scope>NUCLEOTIDE SEQUENCE [LARGE SCALE GENOMIC DNA]</scope>
    <source>
        <strain evidence="2">ZS-35-S2</strain>
    </source>
</reference>
<name>A0ABW5CH15_9HYPH</name>